<dbReference type="PANTHER" id="PTHR31286:SF165">
    <property type="entry name" value="DUF4283 DOMAIN-CONTAINING PROTEIN"/>
    <property type="match status" value="1"/>
</dbReference>
<keyword evidence="4" id="KW-1185">Reference proteome</keyword>
<dbReference type="PANTHER" id="PTHR31286">
    <property type="entry name" value="GLYCINE-RICH CELL WALL STRUCTURAL PROTEIN 1.8-LIKE"/>
    <property type="match status" value="1"/>
</dbReference>
<gene>
    <name evidence="3" type="ORF">CTI12_AA532080</name>
</gene>
<dbReference type="OrthoDB" id="1939300at2759"/>
<evidence type="ECO:0000256" key="1">
    <source>
        <dbReference type="SAM" id="MobiDB-lite"/>
    </source>
</evidence>
<dbReference type="STRING" id="35608.A0A2U1L494"/>
<dbReference type="InterPro" id="IPR025558">
    <property type="entry name" value="DUF4283"/>
</dbReference>
<accession>A0A2U1L494</accession>
<feature type="compositionally biased region" description="Basic and acidic residues" evidence="1">
    <location>
        <begin position="325"/>
        <end position="363"/>
    </location>
</feature>
<feature type="region of interest" description="Disordered" evidence="1">
    <location>
        <begin position="325"/>
        <end position="377"/>
    </location>
</feature>
<evidence type="ECO:0000313" key="4">
    <source>
        <dbReference type="Proteomes" id="UP000245207"/>
    </source>
</evidence>
<name>A0A2U1L494_ARTAN</name>
<dbReference type="InterPro" id="IPR040256">
    <property type="entry name" value="At4g02000-like"/>
</dbReference>
<evidence type="ECO:0000313" key="3">
    <source>
        <dbReference type="EMBL" id="PWA43825.1"/>
    </source>
</evidence>
<feature type="compositionally biased region" description="Basic and acidic residues" evidence="1">
    <location>
        <begin position="28"/>
        <end position="39"/>
    </location>
</feature>
<dbReference type="AlphaFoldDB" id="A0A2U1L494"/>
<dbReference type="Proteomes" id="UP000245207">
    <property type="component" value="Unassembled WGS sequence"/>
</dbReference>
<evidence type="ECO:0000259" key="2">
    <source>
        <dbReference type="Pfam" id="PF14111"/>
    </source>
</evidence>
<feature type="domain" description="DUF4283" evidence="2">
    <location>
        <begin position="130"/>
        <end position="212"/>
    </location>
</feature>
<proteinExistence type="predicted"/>
<sequence length="536" mass="61956">MPSNTRGSKRNIKPSRRDEEIVVTGKKGVKDKSIRKDDDAIGGNEADVSPGIMNRDVGEGEDNGETGGDAVNDGDLSAIQKNAGNVSTVSGGTSPTELNVKVKDGEVNERNRDEKEDENDATKNIKKGCAKWQTTLCGYFVGQNMSFNELKYHLRRMWGRYGLKDVFVNNNGINLFKFNDVDGMQYVLDKGPWMVNNKPLLVMKWDPEIGMEKVEPSKLPLWVKLMSIPMEAWSKEGISALTSCLGKPLMMDEVTARMCQHGIGRTDYARVLVEFEASKVMKNEIKIEYTDKEKKVKGSKMVNVMYDWKPEACSHCNVFGHSYEKCRNRPRSEEEKKAQINAEEKEKRDQEAKAKKDFEERQNKSRNWQQYRRNAPAQGYGNRQVYRAKMNNDTEKNKNKKLEEEFPVMQQNKNPVEKTKQKDSNRFAPLESLGNNEKQEMNMMKDKIIEDKMVKMNSKPTVEEVKMVKDKEVLNKDKEMSVSDVLTLWQKQEDKVDMYVDNKRIPTVEELKLWARYMVQWYQKKWEAKWKSECPI</sequence>
<feature type="region of interest" description="Disordered" evidence="1">
    <location>
        <begin position="1"/>
        <end position="72"/>
    </location>
</feature>
<dbReference type="EMBL" id="PKPP01011621">
    <property type="protein sequence ID" value="PWA43825.1"/>
    <property type="molecule type" value="Genomic_DNA"/>
</dbReference>
<protein>
    <recommendedName>
        <fullName evidence="2">DUF4283 domain-containing protein</fullName>
    </recommendedName>
</protein>
<dbReference type="Pfam" id="PF14111">
    <property type="entry name" value="DUF4283"/>
    <property type="match status" value="1"/>
</dbReference>
<reference evidence="3 4" key="1">
    <citation type="journal article" date="2018" name="Mol. Plant">
        <title>The genome of Artemisia annua provides insight into the evolution of Asteraceae family and artemisinin biosynthesis.</title>
        <authorList>
            <person name="Shen Q."/>
            <person name="Zhang L."/>
            <person name="Liao Z."/>
            <person name="Wang S."/>
            <person name="Yan T."/>
            <person name="Shi P."/>
            <person name="Liu M."/>
            <person name="Fu X."/>
            <person name="Pan Q."/>
            <person name="Wang Y."/>
            <person name="Lv Z."/>
            <person name="Lu X."/>
            <person name="Zhang F."/>
            <person name="Jiang W."/>
            <person name="Ma Y."/>
            <person name="Chen M."/>
            <person name="Hao X."/>
            <person name="Li L."/>
            <person name="Tang Y."/>
            <person name="Lv G."/>
            <person name="Zhou Y."/>
            <person name="Sun X."/>
            <person name="Brodelius P.E."/>
            <person name="Rose J.K.C."/>
            <person name="Tang K."/>
        </authorList>
    </citation>
    <scope>NUCLEOTIDE SEQUENCE [LARGE SCALE GENOMIC DNA]</scope>
    <source>
        <strain evidence="4">cv. Huhao1</strain>
        <tissue evidence="3">Leaf</tissue>
    </source>
</reference>
<comment type="caution">
    <text evidence="3">The sequence shown here is derived from an EMBL/GenBank/DDBJ whole genome shotgun (WGS) entry which is preliminary data.</text>
</comment>
<organism evidence="3 4">
    <name type="scientific">Artemisia annua</name>
    <name type="common">Sweet wormwood</name>
    <dbReference type="NCBI Taxonomy" id="35608"/>
    <lineage>
        <taxon>Eukaryota</taxon>
        <taxon>Viridiplantae</taxon>
        <taxon>Streptophyta</taxon>
        <taxon>Embryophyta</taxon>
        <taxon>Tracheophyta</taxon>
        <taxon>Spermatophyta</taxon>
        <taxon>Magnoliopsida</taxon>
        <taxon>eudicotyledons</taxon>
        <taxon>Gunneridae</taxon>
        <taxon>Pentapetalae</taxon>
        <taxon>asterids</taxon>
        <taxon>campanulids</taxon>
        <taxon>Asterales</taxon>
        <taxon>Asteraceae</taxon>
        <taxon>Asteroideae</taxon>
        <taxon>Anthemideae</taxon>
        <taxon>Artemisiinae</taxon>
        <taxon>Artemisia</taxon>
    </lineage>
</organism>